<organism evidence="6 7">
    <name type="scientific">Rhipicephalus microplus</name>
    <name type="common">Cattle tick</name>
    <name type="synonym">Boophilus microplus</name>
    <dbReference type="NCBI Taxonomy" id="6941"/>
    <lineage>
        <taxon>Eukaryota</taxon>
        <taxon>Metazoa</taxon>
        <taxon>Ecdysozoa</taxon>
        <taxon>Arthropoda</taxon>
        <taxon>Chelicerata</taxon>
        <taxon>Arachnida</taxon>
        <taxon>Acari</taxon>
        <taxon>Parasitiformes</taxon>
        <taxon>Ixodida</taxon>
        <taxon>Ixodoidea</taxon>
        <taxon>Ixodidae</taxon>
        <taxon>Rhipicephalinae</taxon>
        <taxon>Rhipicephalus</taxon>
        <taxon>Boophilus</taxon>
    </lineage>
</organism>
<dbReference type="VEuPathDB" id="VectorBase:LOC119161434"/>
<sequence length="446" mass="47898">MEIGSSALMFLMDTWEGHLTPPEVASLADKASRGRDPAMVRAAAQLALSCLPHAHALNPNEIQRALLQCKEQSAAVLEQACLAVESAAKGGGVYPEVLFDVARRWFELYEETTQGTGDAPASGGDAAPRGNSPPGLAAPSLEGNGLPDVAASFVMDSLSPAPAPQLPMVPPLQYTLPYRAPPYPYIGSLPAFHHPHLLVTQHPAYLQAPPTYQYPPLPSHAQFYAAASRHGAPPQAPPPAYTHQMIGVHVTPMARAVLSMAAPPPAPPPPPAAPQQGQVHQLNQTQLNYLLSSYRVGLLAMETLARRVHDDRPQAKYARNPPYGEDVKWLLGVAKKLAGQQKVSVRLGREAPSAKSDEPRGTGVDRRKRLRGSPFCPGEYCLPAPDAARENLERVSARGATVNIRFRARELNVTPLSHHGRQQRRADMSGHENGRKGGKARAKAAG</sequence>
<feature type="region of interest" description="Disordered" evidence="4">
    <location>
        <begin position="344"/>
        <end position="370"/>
    </location>
</feature>
<dbReference type="Pfam" id="PF21055">
    <property type="entry name" value="ZSWIM4-8_C"/>
    <property type="match status" value="1"/>
</dbReference>
<dbReference type="PANTHER" id="PTHR22619">
    <property type="entry name" value="ZINC FINGER SWIM DOMAIN CONTAINING PROTEIN 4, 5, 6"/>
    <property type="match status" value="1"/>
</dbReference>
<dbReference type="AlphaFoldDB" id="A0A9J6EJ14"/>
<feature type="compositionally biased region" description="Low complexity" evidence="4">
    <location>
        <begin position="115"/>
        <end position="128"/>
    </location>
</feature>
<feature type="compositionally biased region" description="Basic and acidic residues" evidence="4">
    <location>
        <begin position="355"/>
        <end position="365"/>
    </location>
</feature>
<dbReference type="EMBL" id="JABSTU010000004">
    <property type="protein sequence ID" value="KAH8034125.1"/>
    <property type="molecule type" value="Genomic_DNA"/>
</dbReference>
<proteinExistence type="predicted"/>
<evidence type="ECO:0000256" key="3">
    <source>
        <dbReference type="ARBA" id="ARBA00022833"/>
    </source>
</evidence>
<feature type="compositionally biased region" description="Basic residues" evidence="4">
    <location>
        <begin position="436"/>
        <end position="446"/>
    </location>
</feature>
<evidence type="ECO:0000256" key="1">
    <source>
        <dbReference type="ARBA" id="ARBA00022723"/>
    </source>
</evidence>
<feature type="domain" description="ZSWIM4-8 C-terminal" evidence="5">
    <location>
        <begin position="285"/>
        <end position="340"/>
    </location>
</feature>
<evidence type="ECO:0000313" key="6">
    <source>
        <dbReference type="EMBL" id="KAH8034125.1"/>
    </source>
</evidence>
<comment type="caution">
    <text evidence="6">The sequence shown here is derived from an EMBL/GenBank/DDBJ whole genome shotgun (WGS) entry which is preliminary data.</text>
</comment>
<keyword evidence="3" id="KW-0862">Zinc</keyword>
<dbReference type="GO" id="GO:0031462">
    <property type="term" value="C:Cul2-RING ubiquitin ligase complex"/>
    <property type="evidence" value="ECO:0007669"/>
    <property type="project" value="TreeGrafter"/>
</dbReference>
<accession>A0A9J6EJ14</accession>
<keyword evidence="7" id="KW-1185">Reference proteome</keyword>
<dbReference type="InterPro" id="IPR048370">
    <property type="entry name" value="ZSWIM4-8_C"/>
</dbReference>
<evidence type="ECO:0000259" key="5">
    <source>
        <dbReference type="Pfam" id="PF21055"/>
    </source>
</evidence>
<feature type="region of interest" description="Disordered" evidence="4">
    <location>
        <begin position="113"/>
        <end position="142"/>
    </location>
</feature>
<feature type="region of interest" description="Disordered" evidence="4">
    <location>
        <begin position="415"/>
        <end position="446"/>
    </location>
</feature>
<evidence type="ECO:0000313" key="7">
    <source>
        <dbReference type="Proteomes" id="UP000821866"/>
    </source>
</evidence>
<reference evidence="6" key="1">
    <citation type="journal article" date="2020" name="Cell">
        <title>Large-Scale Comparative Analyses of Tick Genomes Elucidate Their Genetic Diversity and Vector Capacities.</title>
        <authorList>
            <consortium name="Tick Genome and Microbiome Consortium (TIGMIC)"/>
            <person name="Jia N."/>
            <person name="Wang J."/>
            <person name="Shi W."/>
            <person name="Du L."/>
            <person name="Sun Y."/>
            <person name="Zhan W."/>
            <person name="Jiang J.F."/>
            <person name="Wang Q."/>
            <person name="Zhang B."/>
            <person name="Ji P."/>
            <person name="Bell-Sakyi L."/>
            <person name="Cui X.M."/>
            <person name="Yuan T.T."/>
            <person name="Jiang B.G."/>
            <person name="Yang W.F."/>
            <person name="Lam T.T."/>
            <person name="Chang Q.C."/>
            <person name="Ding S.J."/>
            <person name="Wang X.J."/>
            <person name="Zhu J.G."/>
            <person name="Ruan X.D."/>
            <person name="Zhao L."/>
            <person name="Wei J.T."/>
            <person name="Ye R.Z."/>
            <person name="Que T.C."/>
            <person name="Du C.H."/>
            <person name="Zhou Y.H."/>
            <person name="Cheng J.X."/>
            <person name="Dai P.F."/>
            <person name="Guo W.B."/>
            <person name="Han X.H."/>
            <person name="Huang E.J."/>
            <person name="Li L.F."/>
            <person name="Wei W."/>
            <person name="Gao Y.C."/>
            <person name="Liu J.Z."/>
            <person name="Shao H.Z."/>
            <person name="Wang X."/>
            <person name="Wang C.C."/>
            <person name="Yang T.C."/>
            <person name="Huo Q.B."/>
            <person name="Li W."/>
            <person name="Chen H.Y."/>
            <person name="Chen S.E."/>
            <person name="Zhou L.G."/>
            <person name="Ni X.B."/>
            <person name="Tian J.H."/>
            <person name="Sheng Y."/>
            <person name="Liu T."/>
            <person name="Pan Y.S."/>
            <person name="Xia L.Y."/>
            <person name="Li J."/>
            <person name="Zhao F."/>
            <person name="Cao W.C."/>
        </authorList>
    </citation>
    <scope>NUCLEOTIDE SEQUENCE</scope>
    <source>
        <strain evidence="6">Rmic-2018</strain>
    </source>
</reference>
<keyword evidence="2" id="KW-0863">Zinc-finger</keyword>
<dbReference type="PANTHER" id="PTHR22619:SF1">
    <property type="entry name" value="ZINC FINGER SWIM DOMAIN-CONTAINING PROTEIN 8"/>
    <property type="match status" value="1"/>
</dbReference>
<feature type="compositionally biased region" description="Basic and acidic residues" evidence="4">
    <location>
        <begin position="424"/>
        <end position="435"/>
    </location>
</feature>
<evidence type="ECO:0000256" key="4">
    <source>
        <dbReference type="SAM" id="MobiDB-lite"/>
    </source>
</evidence>
<reference evidence="6" key="2">
    <citation type="submission" date="2021-09" db="EMBL/GenBank/DDBJ databases">
        <authorList>
            <person name="Jia N."/>
            <person name="Wang J."/>
            <person name="Shi W."/>
            <person name="Du L."/>
            <person name="Sun Y."/>
            <person name="Zhan W."/>
            <person name="Jiang J."/>
            <person name="Wang Q."/>
            <person name="Zhang B."/>
            <person name="Ji P."/>
            <person name="Sakyi L.B."/>
            <person name="Cui X."/>
            <person name="Yuan T."/>
            <person name="Jiang B."/>
            <person name="Yang W."/>
            <person name="Lam T.T.-Y."/>
            <person name="Chang Q."/>
            <person name="Ding S."/>
            <person name="Wang X."/>
            <person name="Zhu J."/>
            <person name="Ruan X."/>
            <person name="Zhao L."/>
            <person name="Wei J."/>
            <person name="Que T."/>
            <person name="Du C."/>
            <person name="Cheng J."/>
            <person name="Dai P."/>
            <person name="Han X."/>
            <person name="Huang E."/>
            <person name="Gao Y."/>
            <person name="Liu J."/>
            <person name="Shao H."/>
            <person name="Ye R."/>
            <person name="Li L."/>
            <person name="Wei W."/>
            <person name="Wang X."/>
            <person name="Wang C."/>
            <person name="Huo Q."/>
            <person name="Li W."/>
            <person name="Guo W."/>
            <person name="Chen H."/>
            <person name="Chen S."/>
            <person name="Zhou L."/>
            <person name="Zhou L."/>
            <person name="Ni X."/>
            <person name="Tian J."/>
            <person name="Zhou Y."/>
            <person name="Sheng Y."/>
            <person name="Liu T."/>
            <person name="Pan Y."/>
            <person name="Xia L."/>
            <person name="Li J."/>
            <person name="Zhao F."/>
            <person name="Cao W."/>
        </authorList>
    </citation>
    <scope>NUCLEOTIDE SEQUENCE</scope>
    <source>
        <strain evidence="6">Rmic-2018</strain>
        <tissue evidence="6">Larvae</tissue>
    </source>
</reference>
<keyword evidence="1" id="KW-0479">Metal-binding</keyword>
<name>A0A9J6EJ14_RHIMP</name>
<protein>
    <recommendedName>
        <fullName evidence="5">ZSWIM4-8 C-terminal domain-containing protein</fullName>
    </recommendedName>
</protein>
<dbReference type="GO" id="GO:0008270">
    <property type="term" value="F:zinc ion binding"/>
    <property type="evidence" value="ECO:0007669"/>
    <property type="project" value="UniProtKB-KW"/>
</dbReference>
<gene>
    <name evidence="6" type="ORF">HPB51_020142</name>
</gene>
<evidence type="ECO:0000256" key="2">
    <source>
        <dbReference type="ARBA" id="ARBA00022771"/>
    </source>
</evidence>
<dbReference type="Proteomes" id="UP000821866">
    <property type="component" value="Chromosome 2"/>
</dbReference>